<dbReference type="PANTHER" id="PTHR36000">
    <property type="entry name" value="DEFECTIVE 1273 PROTEIN, PUTATIVE-RELATED"/>
    <property type="match status" value="1"/>
</dbReference>
<dbReference type="GeneID" id="110778651"/>
<organism evidence="2 3">
    <name type="scientific">Spinacia oleracea</name>
    <name type="common">Spinach</name>
    <dbReference type="NCBI Taxonomy" id="3562"/>
    <lineage>
        <taxon>Eukaryota</taxon>
        <taxon>Viridiplantae</taxon>
        <taxon>Streptophyta</taxon>
        <taxon>Embryophyta</taxon>
        <taxon>Tracheophyta</taxon>
        <taxon>Spermatophyta</taxon>
        <taxon>Magnoliopsida</taxon>
        <taxon>eudicotyledons</taxon>
        <taxon>Gunneridae</taxon>
        <taxon>Pentapetalae</taxon>
        <taxon>Caryophyllales</taxon>
        <taxon>Chenopodiaceae</taxon>
        <taxon>Chenopodioideae</taxon>
        <taxon>Anserineae</taxon>
        <taxon>Spinacia</taxon>
    </lineage>
</organism>
<keyword evidence="2" id="KW-1185">Reference proteome</keyword>
<evidence type="ECO:0000256" key="1">
    <source>
        <dbReference type="SAM" id="Phobius"/>
    </source>
</evidence>
<dbReference type="RefSeq" id="XP_056697085.1">
    <property type="nucleotide sequence ID" value="XM_056841107.1"/>
</dbReference>
<keyword evidence="1" id="KW-0472">Membrane</keyword>
<sequence>MSPAMAVSYTSPFLHPLFYKQHMFWSHLLRNSLYSKGISHHSSGRQPFFQPNALNGKGSFTTYKTGFVVQNTRRSFSCSISMSDGQSSGNHGKLNLDQIMDKAREVWNALPEPIKIFPWNRVRDNFIQRTLDVAIAVIKYLSAPLLFVSSLSEMSYCAHERKLFLVPVPLILGFSVAGILKETVQELSPLTKDADVPWHIIGIATFLILLKLPGPYYPYWGRLFIPHFANGGLLRVFVMMYFWYQRPSKSRSLQNVESPEQN</sequence>
<reference evidence="2" key="1">
    <citation type="journal article" date="2021" name="Nat. Commun.">
        <title>Genomic analyses provide insights into spinach domestication and the genetic basis of agronomic traits.</title>
        <authorList>
            <person name="Cai X."/>
            <person name="Sun X."/>
            <person name="Xu C."/>
            <person name="Sun H."/>
            <person name="Wang X."/>
            <person name="Ge C."/>
            <person name="Zhang Z."/>
            <person name="Wang Q."/>
            <person name="Fei Z."/>
            <person name="Jiao C."/>
            <person name="Wang Q."/>
        </authorList>
    </citation>
    <scope>NUCLEOTIDE SEQUENCE [LARGE SCALE GENOMIC DNA]</scope>
    <source>
        <strain evidence="2">cv. Varoflay</strain>
    </source>
</reference>
<dbReference type="Proteomes" id="UP000813463">
    <property type="component" value="Chromosome 3"/>
</dbReference>
<protein>
    <submittedName>
        <fullName evidence="3">Uncharacterized protein isoform X1</fullName>
    </submittedName>
</protein>
<accession>A0ABM3RNA3</accession>
<name>A0ABM3RNA3_SPIOL</name>
<gene>
    <name evidence="3" type="primary">LOC110778651</name>
</gene>
<dbReference type="PANTHER" id="PTHR36000:SF2">
    <property type="entry name" value="DEFECTIVE 1273 PROTEIN, PUTATIVE-RELATED"/>
    <property type="match status" value="1"/>
</dbReference>
<feature type="transmembrane region" description="Helical" evidence="1">
    <location>
        <begin position="223"/>
        <end position="244"/>
    </location>
</feature>
<reference evidence="3" key="2">
    <citation type="submission" date="2025-08" db="UniProtKB">
        <authorList>
            <consortium name="RefSeq"/>
        </authorList>
    </citation>
    <scope>IDENTIFICATION</scope>
    <source>
        <tissue evidence="3">Leaf</tissue>
    </source>
</reference>
<keyword evidence="1" id="KW-0812">Transmembrane</keyword>
<evidence type="ECO:0000313" key="3">
    <source>
        <dbReference type="RefSeq" id="XP_056697085.1"/>
    </source>
</evidence>
<feature type="transmembrane region" description="Helical" evidence="1">
    <location>
        <begin position="163"/>
        <end position="184"/>
    </location>
</feature>
<feature type="transmembrane region" description="Helical" evidence="1">
    <location>
        <begin position="196"/>
        <end position="217"/>
    </location>
</feature>
<proteinExistence type="predicted"/>
<evidence type="ECO:0000313" key="2">
    <source>
        <dbReference type="Proteomes" id="UP000813463"/>
    </source>
</evidence>
<keyword evidence="1" id="KW-1133">Transmembrane helix</keyword>